<dbReference type="SMART" id="SM00020">
    <property type="entry name" value="Tryp_SPc"/>
    <property type="match status" value="1"/>
</dbReference>
<proteinExistence type="inferred from homology"/>
<accession>A0A9P0HAC3</accession>
<evidence type="ECO:0000256" key="5">
    <source>
        <dbReference type="ARBA" id="ARBA00022825"/>
    </source>
</evidence>
<evidence type="ECO:0000256" key="2">
    <source>
        <dbReference type="ARBA" id="ARBA00022670"/>
    </source>
</evidence>
<sequence length="260" mass="28956">MYGGELISENKDFPWVVLILGQISRTYSKMCSGSVIAPRWVLTAAHCMMNGEQNIPINMLTIDVYYRLNAFKRYEVETAYKHPKFSFGKKDMQDLGLIRTRYAIESTSVGVVWTSIKYPNSSCTILGYGLKGRVTKNETHVPSLSKIKVNLLPINMCQSFYTMDNPLICLFVVDGMGPCTGDSGSPMICENKIVGVCSRAVFGNSKTACGVYDVAVILYQRIDADWIHSMIAGEYSSHDVRAAGILSLTLPLICILMMIW</sequence>
<dbReference type="InterPro" id="IPR050430">
    <property type="entry name" value="Peptidase_S1"/>
</dbReference>
<evidence type="ECO:0000259" key="11">
    <source>
        <dbReference type="PROSITE" id="PS50240"/>
    </source>
</evidence>
<dbReference type="PROSITE" id="PS00135">
    <property type="entry name" value="TRYPSIN_SER"/>
    <property type="match status" value="1"/>
</dbReference>
<comment type="catalytic activity">
    <reaction evidence="8">
        <text>Preferential cleavage: Arg-|-Xaa, Lys-|-Xaa.</text>
        <dbReference type="EC" id="3.4.21.4"/>
    </reaction>
</comment>
<dbReference type="InterPro" id="IPR009003">
    <property type="entry name" value="Peptidase_S1_PA"/>
</dbReference>
<dbReference type="InterPro" id="IPR018114">
    <property type="entry name" value="TRYPSIN_HIS"/>
</dbReference>
<dbReference type="PROSITE" id="PS50240">
    <property type="entry name" value="TRYPSIN_DOM"/>
    <property type="match status" value="1"/>
</dbReference>
<name>A0A9P0HAC3_NEZVI</name>
<dbReference type="Proteomes" id="UP001152798">
    <property type="component" value="Chromosome 4"/>
</dbReference>
<keyword evidence="5 10" id="KW-0720">Serine protease</keyword>
<dbReference type="AlphaFoldDB" id="A0A9P0HAC3"/>
<dbReference type="InterPro" id="IPR033116">
    <property type="entry name" value="TRYPSIN_SER"/>
</dbReference>
<evidence type="ECO:0000256" key="9">
    <source>
        <dbReference type="ARBA" id="ARBA00038868"/>
    </source>
</evidence>
<reference evidence="12" key="1">
    <citation type="submission" date="2022-01" db="EMBL/GenBank/DDBJ databases">
        <authorList>
            <person name="King R."/>
        </authorList>
    </citation>
    <scope>NUCLEOTIDE SEQUENCE</scope>
</reference>
<evidence type="ECO:0000256" key="10">
    <source>
        <dbReference type="RuleBase" id="RU363034"/>
    </source>
</evidence>
<evidence type="ECO:0000313" key="13">
    <source>
        <dbReference type="Proteomes" id="UP001152798"/>
    </source>
</evidence>
<evidence type="ECO:0000313" key="12">
    <source>
        <dbReference type="EMBL" id="CAH1398313.1"/>
    </source>
</evidence>
<evidence type="ECO:0000256" key="8">
    <source>
        <dbReference type="ARBA" id="ARBA00036320"/>
    </source>
</evidence>
<dbReference type="PANTHER" id="PTHR24276:SF97">
    <property type="entry name" value="GH13245P2-RELATED"/>
    <property type="match status" value="1"/>
</dbReference>
<dbReference type="InterPro" id="IPR001254">
    <property type="entry name" value="Trypsin_dom"/>
</dbReference>
<dbReference type="PROSITE" id="PS00134">
    <property type="entry name" value="TRYPSIN_HIS"/>
    <property type="match status" value="1"/>
</dbReference>
<comment type="similarity">
    <text evidence="1">Belongs to the peptidase S1 family.</text>
</comment>
<protein>
    <recommendedName>
        <fullName evidence="9">trypsin</fullName>
        <ecNumber evidence="9">3.4.21.4</ecNumber>
    </recommendedName>
</protein>
<evidence type="ECO:0000256" key="3">
    <source>
        <dbReference type="ARBA" id="ARBA00022757"/>
    </source>
</evidence>
<keyword evidence="13" id="KW-1185">Reference proteome</keyword>
<gene>
    <name evidence="12" type="ORF">NEZAVI_LOCUS7988</name>
</gene>
<dbReference type="PANTHER" id="PTHR24276">
    <property type="entry name" value="POLYSERASE-RELATED"/>
    <property type="match status" value="1"/>
</dbReference>
<dbReference type="OrthoDB" id="6587056at2759"/>
<dbReference type="EC" id="3.4.21.4" evidence="9"/>
<dbReference type="InterPro" id="IPR001314">
    <property type="entry name" value="Peptidase_S1A"/>
</dbReference>
<evidence type="ECO:0000256" key="6">
    <source>
        <dbReference type="ARBA" id="ARBA00023145"/>
    </source>
</evidence>
<dbReference type="SUPFAM" id="SSF50494">
    <property type="entry name" value="Trypsin-like serine proteases"/>
    <property type="match status" value="1"/>
</dbReference>
<keyword evidence="2 10" id="KW-0645">Protease</keyword>
<dbReference type="Gene3D" id="2.40.10.10">
    <property type="entry name" value="Trypsin-like serine proteases"/>
    <property type="match status" value="1"/>
</dbReference>
<keyword evidence="6" id="KW-0865">Zymogen</keyword>
<keyword evidence="4 10" id="KW-0378">Hydrolase</keyword>
<dbReference type="GO" id="GO:0006508">
    <property type="term" value="P:proteolysis"/>
    <property type="evidence" value="ECO:0007669"/>
    <property type="project" value="UniProtKB-KW"/>
</dbReference>
<evidence type="ECO:0000256" key="1">
    <source>
        <dbReference type="ARBA" id="ARBA00007664"/>
    </source>
</evidence>
<dbReference type="InterPro" id="IPR043504">
    <property type="entry name" value="Peptidase_S1_PA_chymotrypsin"/>
</dbReference>
<keyword evidence="7" id="KW-1015">Disulfide bond</keyword>
<dbReference type="GO" id="GO:0004252">
    <property type="term" value="F:serine-type endopeptidase activity"/>
    <property type="evidence" value="ECO:0007669"/>
    <property type="project" value="UniProtKB-EC"/>
</dbReference>
<dbReference type="PRINTS" id="PR00722">
    <property type="entry name" value="CHYMOTRYPSIN"/>
</dbReference>
<dbReference type="GO" id="GO:0007586">
    <property type="term" value="P:digestion"/>
    <property type="evidence" value="ECO:0007669"/>
    <property type="project" value="UniProtKB-KW"/>
</dbReference>
<evidence type="ECO:0000256" key="7">
    <source>
        <dbReference type="ARBA" id="ARBA00023157"/>
    </source>
</evidence>
<keyword evidence="3" id="KW-0222">Digestion</keyword>
<feature type="domain" description="Peptidase S1" evidence="11">
    <location>
        <begin position="1"/>
        <end position="232"/>
    </location>
</feature>
<organism evidence="12 13">
    <name type="scientific">Nezara viridula</name>
    <name type="common">Southern green stink bug</name>
    <name type="synonym">Cimex viridulus</name>
    <dbReference type="NCBI Taxonomy" id="85310"/>
    <lineage>
        <taxon>Eukaryota</taxon>
        <taxon>Metazoa</taxon>
        <taxon>Ecdysozoa</taxon>
        <taxon>Arthropoda</taxon>
        <taxon>Hexapoda</taxon>
        <taxon>Insecta</taxon>
        <taxon>Pterygota</taxon>
        <taxon>Neoptera</taxon>
        <taxon>Paraneoptera</taxon>
        <taxon>Hemiptera</taxon>
        <taxon>Heteroptera</taxon>
        <taxon>Panheteroptera</taxon>
        <taxon>Pentatomomorpha</taxon>
        <taxon>Pentatomoidea</taxon>
        <taxon>Pentatomidae</taxon>
        <taxon>Pentatominae</taxon>
        <taxon>Nezara</taxon>
    </lineage>
</organism>
<dbReference type="EMBL" id="OV725080">
    <property type="protein sequence ID" value="CAH1398313.1"/>
    <property type="molecule type" value="Genomic_DNA"/>
</dbReference>
<dbReference type="Pfam" id="PF00089">
    <property type="entry name" value="Trypsin"/>
    <property type="match status" value="1"/>
</dbReference>
<evidence type="ECO:0000256" key="4">
    <source>
        <dbReference type="ARBA" id="ARBA00022801"/>
    </source>
</evidence>